<reference evidence="2" key="2">
    <citation type="journal article" date="2023" name="Microorganisms">
        <title>Isolation and Genomic Characteristics of Cat-Borne Campylobacter felis sp. nov. and Sheep-Borne Campylobacter ovis sp. nov.</title>
        <authorList>
            <person name="Wang H."/>
            <person name="Li Y."/>
            <person name="Gu Y."/>
            <person name="Zhou G."/>
            <person name="Chen X."/>
            <person name="Zhang X."/>
            <person name="Shao Z."/>
            <person name="Zhang J."/>
            <person name="Zhang M."/>
        </authorList>
    </citation>
    <scope>NUCLEOTIDE SEQUENCE</scope>
    <source>
        <strain evidence="2">PS10</strain>
    </source>
</reference>
<evidence type="ECO:0000259" key="1">
    <source>
        <dbReference type="Pfam" id="PF10040"/>
    </source>
</evidence>
<evidence type="ECO:0000313" key="2">
    <source>
        <dbReference type="EMBL" id="MDL0089650.1"/>
    </source>
</evidence>
<accession>A0ABT7HRZ7</accession>
<dbReference type="Proteomes" id="UP001173801">
    <property type="component" value="Unassembled WGS sequence"/>
</dbReference>
<proteinExistence type="predicted"/>
<dbReference type="EMBL" id="JANURM010000017">
    <property type="protein sequence ID" value="MDL0089650.1"/>
    <property type="molecule type" value="Genomic_DNA"/>
</dbReference>
<comment type="caution">
    <text evidence="2">The sequence shown here is derived from an EMBL/GenBank/DDBJ whole genome shotgun (WGS) entry which is preliminary data.</text>
</comment>
<dbReference type="Gene3D" id="3.30.70.1900">
    <property type="match status" value="1"/>
</dbReference>
<dbReference type="RefSeq" id="WP_284938364.1">
    <property type="nucleotide sequence ID" value="NZ_JANURM010000017.1"/>
</dbReference>
<reference evidence="2" key="1">
    <citation type="submission" date="2022-08" db="EMBL/GenBank/DDBJ databases">
        <authorList>
            <person name="Wang H."/>
        </authorList>
    </citation>
    <scope>NUCLEOTIDE SEQUENCE</scope>
    <source>
        <strain evidence="2">PS10</strain>
    </source>
</reference>
<keyword evidence="3" id="KW-1185">Reference proteome</keyword>
<name>A0ABT7HRZ7_9BACT</name>
<sequence length="258" mass="29513">MKICKIEIKASSKHKPPPFMGLELRNSFGLALKGVSCINRTYKCSGCFALNECLYYKLYEQKNEYKKFRFDFLLNQEKYEFNLYIFDEICDDLPYIVSALQIMLDRMNRDFQIFINGVSCKKDGVIKLPSKTNFTLDFSGYAKDLSVNFLTPLRIKKDGVFSKNIDINDILNSISKRKADIFGINDKFLKIPNSKAELNFKILNVRNSALRLGGFLGQISLNGLSFENFSLLRLGEIIGVGKQCVYGLGKIKMECKSE</sequence>
<dbReference type="Pfam" id="PF10040">
    <property type="entry name" value="CRISPR_Cas6"/>
    <property type="match status" value="1"/>
</dbReference>
<organism evidence="2 3">
    <name type="scientific">Campylobacter gastrosuis</name>
    <dbReference type="NCBI Taxonomy" id="2974576"/>
    <lineage>
        <taxon>Bacteria</taxon>
        <taxon>Pseudomonadati</taxon>
        <taxon>Campylobacterota</taxon>
        <taxon>Epsilonproteobacteria</taxon>
        <taxon>Campylobacterales</taxon>
        <taxon>Campylobacteraceae</taxon>
        <taxon>Campylobacter</taxon>
    </lineage>
</organism>
<protein>
    <submittedName>
        <fullName evidence="2">CRISPR system precrRNA processing endoribonuclease RAMP protein Cas6</fullName>
    </submittedName>
</protein>
<gene>
    <name evidence="2" type="primary">cas6</name>
    <name evidence="2" type="ORF">NYG85_09795</name>
</gene>
<evidence type="ECO:0000313" key="3">
    <source>
        <dbReference type="Proteomes" id="UP001173801"/>
    </source>
</evidence>
<feature type="domain" description="CRISPR-associated protein Cas6 C-terminal" evidence="1">
    <location>
        <begin position="147"/>
        <end position="251"/>
    </location>
</feature>
<dbReference type="InterPro" id="IPR019267">
    <property type="entry name" value="CRISPR-assoc_Cas6_C"/>
</dbReference>